<sequence>MRFEPFYLTYGKEAIELRLLYPSDRSDNTDSIKNLDMPRRLKISQAINKNVKKIQKSIMTHTEQIKSIQYNNEQFQLHCL</sequence>
<evidence type="ECO:0000313" key="1">
    <source>
        <dbReference type="EMBL" id="ESA21197.1"/>
    </source>
</evidence>
<accession>U9UNC0</accession>
<organism evidence="1">
    <name type="scientific">Rhizophagus irregularis (strain DAOM 181602 / DAOM 197198 / MUCL 43194)</name>
    <name type="common">Arbuscular mycorrhizal fungus</name>
    <name type="synonym">Glomus intraradices</name>
    <dbReference type="NCBI Taxonomy" id="747089"/>
    <lineage>
        <taxon>Eukaryota</taxon>
        <taxon>Fungi</taxon>
        <taxon>Fungi incertae sedis</taxon>
        <taxon>Mucoromycota</taxon>
        <taxon>Glomeromycotina</taxon>
        <taxon>Glomeromycetes</taxon>
        <taxon>Glomerales</taxon>
        <taxon>Glomeraceae</taxon>
        <taxon>Rhizophagus</taxon>
    </lineage>
</organism>
<reference evidence="1" key="1">
    <citation type="submission" date="2013-07" db="EMBL/GenBank/DDBJ databases">
        <title>The genome of an arbuscular mycorrhizal fungus provides insights into the evolution of the oldest plant symbiosis.</title>
        <authorList>
            <consortium name="DOE Joint Genome Institute"/>
            <person name="Tisserant E."/>
            <person name="Malbreil M."/>
            <person name="Kuo A."/>
            <person name="Kohler A."/>
            <person name="Symeonidi A."/>
            <person name="Balestrini R."/>
            <person name="Charron P."/>
            <person name="Duensing N."/>
            <person name="Frei-dit-Frey N."/>
            <person name="Gianinazzi-Pearson V."/>
            <person name="Gilbert B."/>
            <person name="Handa Y."/>
            <person name="Hijri M."/>
            <person name="Kaul R."/>
            <person name="Kawaguchi M."/>
            <person name="Krajinski F."/>
            <person name="Lammers P."/>
            <person name="Lapierre D."/>
            <person name="Masclaux F.G."/>
            <person name="Murat C."/>
            <person name="Morin E."/>
            <person name="Ndikumana S."/>
            <person name="Pagni M."/>
            <person name="Petitpierre D."/>
            <person name="Requena N."/>
            <person name="Rosikiewicz P."/>
            <person name="Riley R."/>
            <person name="Saito K."/>
            <person name="San Clemente H."/>
            <person name="Shapiro H."/>
            <person name="van Tuinen D."/>
            <person name="Becard G."/>
            <person name="Bonfante P."/>
            <person name="Paszkowski U."/>
            <person name="Shachar-Hill Y."/>
            <person name="Young J.P."/>
            <person name="Sanders I.R."/>
            <person name="Henrissat B."/>
            <person name="Rensing S.A."/>
            <person name="Grigoriev I.V."/>
            <person name="Corradi N."/>
            <person name="Roux C."/>
            <person name="Martin F."/>
        </authorList>
    </citation>
    <scope>NUCLEOTIDE SEQUENCE</scope>
    <source>
        <strain evidence="1">DAOM 197198</strain>
    </source>
</reference>
<dbReference type="EMBL" id="KI276651">
    <property type="protein sequence ID" value="ESA21197.1"/>
    <property type="molecule type" value="Genomic_DNA"/>
</dbReference>
<proteinExistence type="predicted"/>
<name>U9UNC0_RHIID</name>
<gene>
    <name evidence="1" type="ORF">GLOINDRAFT_334812</name>
</gene>
<dbReference type="AlphaFoldDB" id="U9UNC0"/>
<dbReference type="HOGENOM" id="CLU_2590951_0_0_1"/>
<protein>
    <submittedName>
        <fullName evidence="1">Uncharacterized protein</fullName>
    </submittedName>
</protein>